<evidence type="ECO:0000313" key="3">
    <source>
        <dbReference type="Proteomes" id="UP000095621"/>
    </source>
</evidence>
<evidence type="ECO:0000313" key="2">
    <source>
        <dbReference type="EMBL" id="CUQ77963.1"/>
    </source>
</evidence>
<organism evidence="2 3">
    <name type="scientific">Lachnospira eligens</name>
    <dbReference type="NCBI Taxonomy" id="39485"/>
    <lineage>
        <taxon>Bacteria</taxon>
        <taxon>Bacillati</taxon>
        <taxon>Bacillota</taxon>
        <taxon>Clostridia</taxon>
        <taxon>Lachnospirales</taxon>
        <taxon>Lachnospiraceae</taxon>
        <taxon>Lachnospira</taxon>
    </lineage>
</organism>
<evidence type="ECO:0000259" key="1">
    <source>
        <dbReference type="Pfam" id="PF14491"/>
    </source>
</evidence>
<dbReference type="Pfam" id="PF14491">
    <property type="entry name" value="DUF4435"/>
    <property type="match status" value="1"/>
</dbReference>
<proteinExistence type="predicted"/>
<dbReference type="RefSeq" id="WP_055215820.1">
    <property type="nucleotide sequence ID" value="NZ_CZBU01000004.1"/>
</dbReference>
<dbReference type="InterPro" id="IPR029492">
    <property type="entry name" value="DUF4435"/>
</dbReference>
<accession>A0A174YSA3</accession>
<dbReference type="AlphaFoldDB" id="A0A174YSA3"/>
<gene>
    <name evidence="2" type="ORF">ERS852490_01823</name>
</gene>
<dbReference type="EMBL" id="CZBU01000004">
    <property type="protein sequence ID" value="CUQ77963.1"/>
    <property type="molecule type" value="Genomic_DNA"/>
</dbReference>
<protein>
    <recommendedName>
        <fullName evidence="1">DUF4435 domain-containing protein</fullName>
    </recommendedName>
</protein>
<sequence>MGMKNDLEETVIAAMMCNQPVILVEGQDDIKFYDNIATLEGLSVGVQAIENIADYSEGCEQVCNAMDEVETLIQNDNRLKKYVMGIIDRDVRQFLNNLPSKNNLLVLKYYSYETHLITDVTIKRLLEQLTKIPGSSITQEVVEWIKDEFENQSNELYYFSLEALKKKLDNTYQANVTYGLDGGAVIGKAKQYRWSLIESKIDELNQFAMSHNISKSDLKYIAKGKWFLATWCDFLLKKAKNLNSACGVQIPQCGYCKSGQSNKCLWRVSSIFQVVELESLLYTQQFIDLNEVNYITEYMKNNLAC</sequence>
<feature type="domain" description="DUF4435" evidence="1">
    <location>
        <begin position="19"/>
        <end position="189"/>
    </location>
</feature>
<dbReference type="OrthoDB" id="7062212at2"/>
<dbReference type="Proteomes" id="UP000095621">
    <property type="component" value="Unassembled WGS sequence"/>
</dbReference>
<name>A0A174YSA3_9FIRM</name>
<reference evidence="2 3" key="1">
    <citation type="submission" date="2015-09" db="EMBL/GenBank/DDBJ databases">
        <authorList>
            <consortium name="Pathogen Informatics"/>
        </authorList>
    </citation>
    <scope>NUCLEOTIDE SEQUENCE [LARGE SCALE GENOMIC DNA]</scope>
    <source>
        <strain evidence="2 3">2789STDY5834875</strain>
    </source>
</reference>